<feature type="region of interest" description="Disordered" evidence="5">
    <location>
        <begin position="39"/>
        <end position="70"/>
    </location>
</feature>
<dbReference type="InterPro" id="IPR011598">
    <property type="entry name" value="bHLH_dom"/>
</dbReference>
<gene>
    <name evidence="7" type="ORF">M0R45_028653</name>
</gene>
<feature type="domain" description="BHLH" evidence="6">
    <location>
        <begin position="458"/>
        <end position="507"/>
    </location>
</feature>
<evidence type="ECO:0000256" key="1">
    <source>
        <dbReference type="ARBA" id="ARBA00004123"/>
    </source>
</evidence>
<feature type="compositionally biased region" description="Basic and acidic residues" evidence="5">
    <location>
        <begin position="424"/>
        <end position="434"/>
    </location>
</feature>
<keyword evidence="8" id="KW-1185">Reference proteome</keyword>
<comment type="subcellular location">
    <subcellularLocation>
        <location evidence="1">Nucleus</location>
    </subcellularLocation>
</comment>
<organism evidence="7 8">
    <name type="scientific">Rubus argutus</name>
    <name type="common">Southern blackberry</name>
    <dbReference type="NCBI Taxonomy" id="59490"/>
    <lineage>
        <taxon>Eukaryota</taxon>
        <taxon>Viridiplantae</taxon>
        <taxon>Streptophyta</taxon>
        <taxon>Embryophyta</taxon>
        <taxon>Tracheophyta</taxon>
        <taxon>Spermatophyta</taxon>
        <taxon>Magnoliopsida</taxon>
        <taxon>eudicotyledons</taxon>
        <taxon>Gunneridae</taxon>
        <taxon>Pentapetalae</taxon>
        <taxon>rosids</taxon>
        <taxon>fabids</taxon>
        <taxon>Rosales</taxon>
        <taxon>Rosaceae</taxon>
        <taxon>Rosoideae</taxon>
        <taxon>Rosoideae incertae sedis</taxon>
        <taxon>Rubus</taxon>
    </lineage>
</organism>
<dbReference type="GO" id="GO:0046983">
    <property type="term" value="F:protein dimerization activity"/>
    <property type="evidence" value="ECO:0007669"/>
    <property type="project" value="InterPro"/>
</dbReference>
<dbReference type="InterPro" id="IPR047265">
    <property type="entry name" value="PIF1-like_bHLH"/>
</dbReference>
<accession>A0AAW1W809</accession>
<evidence type="ECO:0000313" key="7">
    <source>
        <dbReference type="EMBL" id="KAK9920091.1"/>
    </source>
</evidence>
<dbReference type="SMART" id="SM00353">
    <property type="entry name" value="HLH"/>
    <property type="match status" value="1"/>
</dbReference>
<keyword evidence="4" id="KW-0539">Nucleus</keyword>
<dbReference type="Proteomes" id="UP001457282">
    <property type="component" value="Unassembled WGS sequence"/>
</dbReference>
<proteinExistence type="predicted"/>
<dbReference type="GO" id="GO:0005634">
    <property type="term" value="C:nucleus"/>
    <property type="evidence" value="ECO:0007669"/>
    <property type="project" value="UniProtKB-SubCell"/>
</dbReference>
<feature type="region of interest" description="Disordered" evidence="5">
    <location>
        <begin position="332"/>
        <end position="376"/>
    </location>
</feature>
<reference evidence="7 8" key="1">
    <citation type="journal article" date="2023" name="G3 (Bethesda)">
        <title>A chromosome-length genome assembly and annotation of blackberry (Rubus argutus, cv. 'Hillquist').</title>
        <authorList>
            <person name="Bruna T."/>
            <person name="Aryal R."/>
            <person name="Dudchenko O."/>
            <person name="Sargent D.J."/>
            <person name="Mead D."/>
            <person name="Buti M."/>
            <person name="Cavallini A."/>
            <person name="Hytonen T."/>
            <person name="Andres J."/>
            <person name="Pham M."/>
            <person name="Weisz D."/>
            <person name="Mascagni F."/>
            <person name="Usai G."/>
            <person name="Natali L."/>
            <person name="Bassil N."/>
            <person name="Fernandez G.E."/>
            <person name="Lomsadze A."/>
            <person name="Armour M."/>
            <person name="Olukolu B."/>
            <person name="Poorten T."/>
            <person name="Britton C."/>
            <person name="Davik J."/>
            <person name="Ashrafi H."/>
            <person name="Aiden E.L."/>
            <person name="Borodovsky M."/>
            <person name="Worthington M."/>
        </authorList>
    </citation>
    <scope>NUCLEOTIDE SEQUENCE [LARGE SCALE GENOMIC DNA]</scope>
    <source>
        <strain evidence="7">PI 553951</strain>
    </source>
</reference>
<name>A0AAW1W809_RUBAR</name>
<feature type="compositionally biased region" description="Basic and acidic residues" evidence="5">
    <location>
        <begin position="458"/>
        <end position="467"/>
    </location>
</feature>
<dbReference type="AlphaFoldDB" id="A0AAW1W809"/>
<feature type="compositionally biased region" description="Basic residues" evidence="5">
    <location>
        <begin position="445"/>
        <end position="457"/>
    </location>
</feature>
<feature type="region of interest" description="Disordered" evidence="5">
    <location>
        <begin position="153"/>
        <end position="174"/>
    </location>
</feature>
<dbReference type="GO" id="GO:0010017">
    <property type="term" value="P:red or far-red light signaling pathway"/>
    <property type="evidence" value="ECO:0007669"/>
    <property type="project" value="UniProtKB-ARBA"/>
</dbReference>
<evidence type="ECO:0000313" key="8">
    <source>
        <dbReference type="Proteomes" id="UP001457282"/>
    </source>
</evidence>
<keyword evidence="2" id="KW-0805">Transcription regulation</keyword>
<dbReference type="InterPro" id="IPR036638">
    <property type="entry name" value="HLH_DNA-bd_sf"/>
</dbReference>
<dbReference type="PANTHER" id="PTHR46807">
    <property type="entry name" value="TRANSCRIPTION FACTOR PIF3"/>
    <property type="match status" value="1"/>
</dbReference>
<dbReference type="PANTHER" id="PTHR46807:SF1">
    <property type="entry name" value="TRANSCRIPTION FACTOR PIF3"/>
    <property type="match status" value="1"/>
</dbReference>
<dbReference type="Pfam" id="PF00010">
    <property type="entry name" value="HLH"/>
    <property type="match status" value="1"/>
</dbReference>
<evidence type="ECO:0000256" key="4">
    <source>
        <dbReference type="ARBA" id="ARBA00023242"/>
    </source>
</evidence>
<sequence>MPLSELYRMARGRNDSNPDFDPVNDFVELVWENGQIMMQGQSSRARKSPTCNNLPSHTPRNRDRDVGNGTIGKMGKFGSVDSVLDEIPLSVPSVETGLSDDDDMLPWLNYALDEPLQHEYSHDFMPELSGVTANEISANSNLASINKRSSSGQICGESNTNSTHGGAPLEQRNVSKLSSVSAAEICRPRAGTSHLYQVSSQQSQASIPSLRSRALDIVGGNANSAPHHAVCKNSIQVSPAGGFPVIKMQKQNPPTPSHKNPTIVNFSHFSRPATLAKANLQNTGAVAGSSLVRVEKIGNKDKVSAATSSNPRESILIESSCGLLKESNSQCQDVMASSSADMKPTAAKPLEEPHAAKQSEAAYQEDTSKNDNTDFNHIPCESVIGALPDGEKATEPVVASSVCSGNSVERASDNPTRALKRKSRDTDDSECHSEDVEEESVGVKKVAHSRGMGSKRSRAAEVHNLSERRRRDRINEKMRALQELIPNCNKVDKASMLDEAIEYLKTLQLQVQIMSMGAGLYMPQMMLPPGMQHIHAPRMTHFTHMGVGMGMGLGMGFGMGMPDMNGGSSSYPMLQVPPMQGAHFPGSPMSGNMAFNGMIGSNLQMFGLPGQGVPMPMQRAPLVPLSGGPFMKSAVGLNACGGPVENVESTPASGSKDSVQNMNSQVMQNTNANNSMNQTSTQCQAANEGFRQSALVQNNVQASDVSTSGANRSTNGKDLVLSRAASEWILLSLYINSYVCSAHTGFIF</sequence>
<dbReference type="GO" id="GO:0003700">
    <property type="term" value="F:DNA-binding transcription factor activity"/>
    <property type="evidence" value="ECO:0007669"/>
    <property type="project" value="InterPro"/>
</dbReference>
<evidence type="ECO:0000259" key="6">
    <source>
        <dbReference type="PROSITE" id="PS50888"/>
    </source>
</evidence>
<dbReference type="FunFam" id="4.10.280.10:FF:000004">
    <property type="entry name" value="Basic helix-loop-helix transcription factor"/>
    <property type="match status" value="1"/>
</dbReference>
<dbReference type="CDD" id="cd11445">
    <property type="entry name" value="bHLH_AtPIF_like"/>
    <property type="match status" value="1"/>
</dbReference>
<dbReference type="InterPro" id="IPR044273">
    <property type="entry name" value="PIF3-like"/>
</dbReference>
<keyword evidence="3" id="KW-0804">Transcription</keyword>
<feature type="compositionally biased region" description="Polar residues" evidence="5">
    <location>
        <begin position="401"/>
        <end position="415"/>
    </location>
</feature>
<evidence type="ECO:0000256" key="2">
    <source>
        <dbReference type="ARBA" id="ARBA00023015"/>
    </source>
</evidence>
<comment type="caution">
    <text evidence="7">The sequence shown here is derived from an EMBL/GenBank/DDBJ whole genome shotgun (WGS) entry which is preliminary data.</text>
</comment>
<protein>
    <recommendedName>
        <fullName evidence="6">BHLH domain-containing protein</fullName>
    </recommendedName>
</protein>
<feature type="compositionally biased region" description="Polar residues" evidence="5">
    <location>
        <begin position="39"/>
        <end position="58"/>
    </location>
</feature>
<dbReference type="Gene3D" id="4.10.280.10">
    <property type="entry name" value="Helix-loop-helix DNA-binding domain"/>
    <property type="match status" value="1"/>
</dbReference>
<feature type="compositionally biased region" description="Polar residues" evidence="5">
    <location>
        <begin position="153"/>
        <end position="164"/>
    </location>
</feature>
<evidence type="ECO:0000256" key="5">
    <source>
        <dbReference type="SAM" id="MobiDB-lite"/>
    </source>
</evidence>
<dbReference type="EMBL" id="JBEDUW010000006">
    <property type="protein sequence ID" value="KAK9920091.1"/>
    <property type="molecule type" value="Genomic_DNA"/>
</dbReference>
<dbReference type="SUPFAM" id="SSF47459">
    <property type="entry name" value="HLH, helix-loop-helix DNA-binding domain"/>
    <property type="match status" value="1"/>
</dbReference>
<feature type="region of interest" description="Disordered" evidence="5">
    <location>
        <begin position="398"/>
        <end position="467"/>
    </location>
</feature>
<evidence type="ECO:0000256" key="3">
    <source>
        <dbReference type="ARBA" id="ARBA00023163"/>
    </source>
</evidence>
<dbReference type="PROSITE" id="PS50888">
    <property type="entry name" value="BHLH"/>
    <property type="match status" value="1"/>
</dbReference>